<name>A0A0V1KST1_9BILA</name>
<protein>
    <submittedName>
        <fullName evidence="1">Uncharacterized protein</fullName>
    </submittedName>
</protein>
<reference evidence="1 2" key="1">
    <citation type="submission" date="2015-05" db="EMBL/GenBank/DDBJ databases">
        <title>Evolution of Trichinella species and genotypes.</title>
        <authorList>
            <person name="Korhonen P.K."/>
            <person name="Edoardo P."/>
            <person name="Giuseppe L.R."/>
            <person name="Gasser R.B."/>
        </authorList>
    </citation>
    <scope>NUCLEOTIDE SEQUENCE [LARGE SCALE GENOMIC DNA]</scope>
    <source>
        <strain evidence="1">ISS10</strain>
    </source>
</reference>
<keyword evidence="2" id="KW-1185">Reference proteome</keyword>
<accession>A0A0V1KST1</accession>
<organism evidence="1 2">
    <name type="scientific">Trichinella nativa</name>
    <dbReference type="NCBI Taxonomy" id="6335"/>
    <lineage>
        <taxon>Eukaryota</taxon>
        <taxon>Metazoa</taxon>
        <taxon>Ecdysozoa</taxon>
        <taxon>Nematoda</taxon>
        <taxon>Enoplea</taxon>
        <taxon>Dorylaimia</taxon>
        <taxon>Trichinellida</taxon>
        <taxon>Trichinellidae</taxon>
        <taxon>Trichinella</taxon>
    </lineage>
</organism>
<gene>
    <name evidence="1" type="ORF">T02_14208</name>
</gene>
<comment type="caution">
    <text evidence="1">The sequence shown here is derived from an EMBL/GenBank/DDBJ whole genome shotgun (WGS) entry which is preliminary data.</text>
</comment>
<dbReference type="AlphaFoldDB" id="A0A0V1KST1"/>
<evidence type="ECO:0000313" key="1">
    <source>
        <dbReference type="EMBL" id="KRZ50182.1"/>
    </source>
</evidence>
<proteinExistence type="predicted"/>
<sequence>MVKWLSTSFIPFTELLNCSESQVTLRLHCLCDIQFSKMLETPFLVLPPHLFASLNLPIFRRIENADAAERIWKTVGESDKAT</sequence>
<dbReference type="EMBL" id="JYDW01000276">
    <property type="protein sequence ID" value="KRZ50182.1"/>
    <property type="molecule type" value="Genomic_DNA"/>
</dbReference>
<evidence type="ECO:0000313" key="2">
    <source>
        <dbReference type="Proteomes" id="UP000054721"/>
    </source>
</evidence>
<dbReference type="Proteomes" id="UP000054721">
    <property type="component" value="Unassembled WGS sequence"/>
</dbReference>